<name>A0AAV5MZ46_9ROSI</name>
<sequence length="99" mass="10839">MVFLSLVGGDKGLFSEEDLKEVNVDGLGLVPEFHWVLPMVDGYGQSLATLMLMTESFFGFHAWEVEETMGQRAKFPCTGHQISTAMDLLGVDHVCSAGE</sequence>
<evidence type="ECO:0000313" key="1">
    <source>
        <dbReference type="EMBL" id="GKV53956.1"/>
    </source>
</evidence>
<evidence type="ECO:0000313" key="2">
    <source>
        <dbReference type="Proteomes" id="UP001054252"/>
    </source>
</evidence>
<keyword evidence="2" id="KW-1185">Reference proteome</keyword>
<feature type="non-terminal residue" evidence="1">
    <location>
        <position position="99"/>
    </location>
</feature>
<dbReference type="AlphaFoldDB" id="A0AAV5MZ46"/>
<dbReference type="EMBL" id="BPVZ01002479">
    <property type="protein sequence ID" value="GKV53956.1"/>
    <property type="molecule type" value="Genomic_DNA"/>
</dbReference>
<dbReference type="Proteomes" id="UP001054252">
    <property type="component" value="Unassembled WGS sequence"/>
</dbReference>
<reference evidence="1 2" key="1">
    <citation type="journal article" date="2021" name="Commun. Biol.">
        <title>The genome of Shorea leprosula (Dipterocarpaceae) highlights the ecological relevance of drought in aseasonal tropical rainforests.</title>
        <authorList>
            <person name="Ng K.K.S."/>
            <person name="Kobayashi M.J."/>
            <person name="Fawcett J.A."/>
            <person name="Hatakeyama M."/>
            <person name="Paape T."/>
            <person name="Ng C.H."/>
            <person name="Ang C.C."/>
            <person name="Tnah L.H."/>
            <person name="Lee C.T."/>
            <person name="Nishiyama T."/>
            <person name="Sese J."/>
            <person name="O'Brien M.J."/>
            <person name="Copetti D."/>
            <person name="Mohd Noor M.I."/>
            <person name="Ong R.C."/>
            <person name="Putra M."/>
            <person name="Sireger I.Z."/>
            <person name="Indrioko S."/>
            <person name="Kosugi Y."/>
            <person name="Izuno A."/>
            <person name="Isagi Y."/>
            <person name="Lee S.L."/>
            <person name="Shimizu K.K."/>
        </authorList>
    </citation>
    <scope>NUCLEOTIDE SEQUENCE [LARGE SCALE GENOMIC DNA]</scope>
    <source>
        <strain evidence="1">214</strain>
    </source>
</reference>
<proteinExistence type="predicted"/>
<comment type="caution">
    <text evidence="1">The sequence shown here is derived from an EMBL/GenBank/DDBJ whole genome shotgun (WGS) entry which is preliminary data.</text>
</comment>
<protein>
    <submittedName>
        <fullName evidence="1">Uncharacterized protein</fullName>
    </submittedName>
</protein>
<gene>
    <name evidence="1" type="ORF">SLEP1_g60467</name>
</gene>
<organism evidence="1 2">
    <name type="scientific">Rubroshorea leprosula</name>
    <dbReference type="NCBI Taxonomy" id="152421"/>
    <lineage>
        <taxon>Eukaryota</taxon>
        <taxon>Viridiplantae</taxon>
        <taxon>Streptophyta</taxon>
        <taxon>Embryophyta</taxon>
        <taxon>Tracheophyta</taxon>
        <taxon>Spermatophyta</taxon>
        <taxon>Magnoliopsida</taxon>
        <taxon>eudicotyledons</taxon>
        <taxon>Gunneridae</taxon>
        <taxon>Pentapetalae</taxon>
        <taxon>rosids</taxon>
        <taxon>malvids</taxon>
        <taxon>Malvales</taxon>
        <taxon>Dipterocarpaceae</taxon>
        <taxon>Rubroshorea</taxon>
    </lineage>
</organism>
<accession>A0AAV5MZ46</accession>